<comment type="caution">
    <text evidence="2">The sequence shown here is derived from an EMBL/GenBank/DDBJ whole genome shotgun (WGS) entry which is preliminary data.</text>
</comment>
<dbReference type="AlphaFoldDB" id="A0A561UC85"/>
<reference evidence="2 3" key="1">
    <citation type="submission" date="2019-06" db="EMBL/GenBank/DDBJ databases">
        <title>Sequencing the genomes of 1000 actinobacteria strains.</title>
        <authorList>
            <person name="Klenk H.-P."/>
        </authorList>
    </citation>
    <scope>NUCLEOTIDE SEQUENCE [LARGE SCALE GENOMIC DNA]</scope>
    <source>
        <strain evidence="2 3">DSM 44826</strain>
    </source>
</reference>
<protein>
    <submittedName>
        <fullName evidence="2">Uncharacterized protein</fullName>
    </submittedName>
</protein>
<feature type="compositionally biased region" description="Pro residues" evidence="1">
    <location>
        <begin position="23"/>
        <end position="33"/>
    </location>
</feature>
<dbReference type="Proteomes" id="UP000317940">
    <property type="component" value="Unassembled WGS sequence"/>
</dbReference>
<name>A0A561UC85_9ACTN</name>
<gene>
    <name evidence="2" type="ORF">FHX73_11744</name>
</gene>
<evidence type="ECO:0000313" key="3">
    <source>
        <dbReference type="Proteomes" id="UP000317940"/>
    </source>
</evidence>
<keyword evidence="3" id="KW-1185">Reference proteome</keyword>
<accession>A0A561UC85</accession>
<dbReference type="EMBL" id="VIWT01000001">
    <property type="protein sequence ID" value="TWF96970.1"/>
    <property type="molecule type" value="Genomic_DNA"/>
</dbReference>
<proteinExistence type="predicted"/>
<feature type="region of interest" description="Disordered" evidence="1">
    <location>
        <begin position="1"/>
        <end position="33"/>
    </location>
</feature>
<sequence>MTSARMKHKGEPKDPPKHRGNPAPEPQPTPQPK</sequence>
<evidence type="ECO:0000313" key="2">
    <source>
        <dbReference type="EMBL" id="TWF96970.1"/>
    </source>
</evidence>
<organism evidence="2 3">
    <name type="scientific">Kitasatospora viridis</name>
    <dbReference type="NCBI Taxonomy" id="281105"/>
    <lineage>
        <taxon>Bacteria</taxon>
        <taxon>Bacillati</taxon>
        <taxon>Actinomycetota</taxon>
        <taxon>Actinomycetes</taxon>
        <taxon>Kitasatosporales</taxon>
        <taxon>Streptomycetaceae</taxon>
        <taxon>Kitasatospora</taxon>
    </lineage>
</organism>
<evidence type="ECO:0000256" key="1">
    <source>
        <dbReference type="SAM" id="MobiDB-lite"/>
    </source>
</evidence>